<name>A0ACB6YZR5_THEGA</name>
<sequence>MKRLFGKKSKKSPEPSPKHISLGIPANTAAGPLGFRAELDIGPDDEGNNRGSRIVFQDNSGEDKEHPTPEASISGPAVVGTDHRSNPTRESTTDTGEEEGENKLAEVSKVPEREHKNTALRAATILSHVPKEVADGFSPLGSLKAILGAIAAVHANDQEAVAIGNRTENLLSRIAALEEHFYSRPDDVEEQRRRDKLIRYVVIPPLESVLRPFQRVRSHRRTTGVFV</sequence>
<gene>
    <name evidence="1" type="ORF">BDM02DRAFT_1798063</name>
</gene>
<dbReference type="EMBL" id="MU118316">
    <property type="protein sequence ID" value="KAF9642939.1"/>
    <property type="molecule type" value="Genomic_DNA"/>
</dbReference>
<evidence type="ECO:0000313" key="2">
    <source>
        <dbReference type="Proteomes" id="UP000886501"/>
    </source>
</evidence>
<proteinExistence type="predicted"/>
<keyword evidence="2" id="KW-1185">Reference proteome</keyword>
<accession>A0ACB6YZR5</accession>
<protein>
    <submittedName>
        <fullName evidence="1">Uncharacterized protein</fullName>
    </submittedName>
</protein>
<comment type="caution">
    <text evidence="1">The sequence shown here is derived from an EMBL/GenBank/DDBJ whole genome shotgun (WGS) entry which is preliminary data.</text>
</comment>
<dbReference type="Proteomes" id="UP000886501">
    <property type="component" value="Unassembled WGS sequence"/>
</dbReference>
<reference evidence="1" key="1">
    <citation type="submission" date="2019-10" db="EMBL/GenBank/DDBJ databases">
        <authorList>
            <consortium name="DOE Joint Genome Institute"/>
            <person name="Kuo A."/>
            <person name="Miyauchi S."/>
            <person name="Kiss E."/>
            <person name="Drula E."/>
            <person name="Kohler A."/>
            <person name="Sanchez-Garcia M."/>
            <person name="Andreopoulos B."/>
            <person name="Barry K.W."/>
            <person name="Bonito G."/>
            <person name="Buee M."/>
            <person name="Carver A."/>
            <person name="Chen C."/>
            <person name="Cichocki N."/>
            <person name="Clum A."/>
            <person name="Culley D."/>
            <person name="Crous P.W."/>
            <person name="Fauchery L."/>
            <person name="Girlanda M."/>
            <person name="Hayes R."/>
            <person name="Keri Z."/>
            <person name="Labutti K."/>
            <person name="Lipzen A."/>
            <person name="Lombard V."/>
            <person name="Magnuson J."/>
            <person name="Maillard F."/>
            <person name="Morin E."/>
            <person name="Murat C."/>
            <person name="Nolan M."/>
            <person name="Ohm R."/>
            <person name="Pangilinan J."/>
            <person name="Pereira M."/>
            <person name="Perotto S."/>
            <person name="Peter M."/>
            <person name="Riley R."/>
            <person name="Sitrit Y."/>
            <person name="Stielow B."/>
            <person name="Szollosi G."/>
            <person name="Zifcakova L."/>
            <person name="Stursova M."/>
            <person name="Spatafora J.W."/>
            <person name="Tedersoo L."/>
            <person name="Vaario L.-M."/>
            <person name="Yamada A."/>
            <person name="Yan M."/>
            <person name="Wang P."/>
            <person name="Xu J."/>
            <person name="Bruns T."/>
            <person name="Baldrian P."/>
            <person name="Vilgalys R."/>
            <person name="Henrissat B."/>
            <person name="Grigoriev I.V."/>
            <person name="Hibbett D."/>
            <person name="Nagy L.G."/>
            <person name="Martin F.M."/>
        </authorList>
    </citation>
    <scope>NUCLEOTIDE SEQUENCE</scope>
    <source>
        <strain evidence="1">P2</strain>
    </source>
</reference>
<evidence type="ECO:0000313" key="1">
    <source>
        <dbReference type="EMBL" id="KAF9642939.1"/>
    </source>
</evidence>
<reference evidence="1" key="2">
    <citation type="journal article" date="2020" name="Nat. Commun.">
        <title>Large-scale genome sequencing of mycorrhizal fungi provides insights into the early evolution of symbiotic traits.</title>
        <authorList>
            <person name="Miyauchi S."/>
            <person name="Kiss E."/>
            <person name="Kuo A."/>
            <person name="Drula E."/>
            <person name="Kohler A."/>
            <person name="Sanchez-Garcia M."/>
            <person name="Morin E."/>
            <person name="Andreopoulos B."/>
            <person name="Barry K.W."/>
            <person name="Bonito G."/>
            <person name="Buee M."/>
            <person name="Carver A."/>
            <person name="Chen C."/>
            <person name="Cichocki N."/>
            <person name="Clum A."/>
            <person name="Culley D."/>
            <person name="Crous P.W."/>
            <person name="Fauchery L."/>
            <person name="Girlanda M."/>
            <person name="Hayes R.D."/>
            <person name="Keri Z."/>
            <person name="LaButti K."/>
            <person name="Lipzen A."/>
            <person name="Lombard V."/>
            <person name="Magnuson J."/>
            <person name="Maillard F."/>
            <person name="Murat C."/>
            <person name="Nolan M."/>
            <person name="Ohm R.A."/>
            <person name="Pangilinan J."/>
            <person name="Pereira M.F."/>
            <person name="Perotto S."/>
            <person name="Peter M."/>
            <person name="Pfister S."/>
            <person name="Riley R."/>
            <person name="Sitrit Y."/>
            <person name="Stielow J.B."/>
            <person name="Szollosi G."/>
            <person name="Zifcakova L."/>
            <person name="Stursova M."/>
            <person name="Spatafora J.W."/>
            <person name="Tedersoo L."/>
            <person name="Vaario L.M."/>
            <person name="Yamada A."/>
            <person name="Yan M."/>
            <person name="Wang P."/>
            <person name="Xu J."/>
            <person name="Bruns T."/>
            <person name="Baldrian P."/>
            <person name="Vilgalys R."/>
            <person name="Dunand C."/>
            <person name="Henrissat B."/>
            <person name="Grigoriev I.V."/>
            <person name="Hibbett D."/>
            <person name="Nagy L.G."/>
            <person name="Martin F.M."/>
        </authorList>
    </citation>
    <scope>NUCLEOTIDE SEQUENCE</scope>
    <source>
        <strain evidence="1">P2</strain>
    </source>
</reference>
<organism evidence="1 2">
    <name type="scientific">Thelephora ganbajun</name>
    <name type="common">Ganba fungus</name>
    <dbReference type="NCBI Taxonomy" id="370292"/>
    <lineage>
        <taxon>Eukaryota</taxon>
        <taxon>Fungi</taxon>
        <taxon>Dikarya</taxon>
        <taxon>Basidiomycota</taxon>
        <taxon>Agaricomycotina</taxon>
        <taxon>Agaricomycetes</taxon>
        <taxon>Thelephorales</taxon>
        <taxon>Thelephoraceae</taxon>
        <taxon>Thelephora</taxon>
    </lineage>
</organism>